<dbReference type="EMBL" id="RKQG01000004">
    <property type="protein sequence ID" value="RPE27319.1"/>
    <property type="molecule type" value="Genomic_DNA"/>
</dbReference>
<evidence type="ECO:0000259" key="1">
    <source>
        <dbReference type="Pfam" id="PF12728"/>
    </source>
</evidence>
<dbReference type="RefSeq" id="WP_123821668.1">
    <property type="nucleotide sequence ID" value="NZ_RKQG01000004.1"/>
</dbReference>
<gene>
    <name evidence="2" type="ORF">EDD38_7464</name>
</gene>
<feature type="domain" description="Helix-turn-helix" evidence="1">
    <location>
        <begin position="25"/>
        <end position="77"/>
    </location>
</feature>
<evidence type="ECO:0000313" key="3">
    <source>
        <dbReference type="Proteomes" id="UP000266906"/>
    </source>
</evidence>
<sequence>MEANDSMEPMDQEADVGLTATFGKFYKVADLAVLMKVSPTTLYTAIEKGDLEAISIGGSRGALRVRHANFTDYLERHKTRALVAP</sequence>
<dbReference type="AlphaFoldDB" id="A0A3N4R7H7"/>
<comment type="caution">
    <text evidence="2">The sequence shown here is derived from an EMBL/GenBank/DDBJ whole genome shotgun (WGS) entry which is preliminary data.</text>
</comment>
<reference evidence="2 3" key="1">
    <citation type="submission" date="2018-11" db="EMBL/GenBank/DDBJ databases">
        <title>Sequencing the genomes of 1000 actinobacteria strains.</title>
        <authorList>
            <person name="Klenk H.-P."/>
        </authorList>
    </citation>
    <scope>NUCLEOTIDE SEQUENCE [LARGE SCALE GENOMIC DNA]</scope>
    <source>
        <strain evidence="2 3">DSM 44781</strain>
    </source>
</reference>
<name>A0A3N4R7H7_9ACTN</name>
<dbReference type="Proteomes" id="UP000266906">
    <property type="component" value="Unassembled WGS sequence"/>
</dbReference>
<evidence type="ECO:0000313" key="2">
    <source>
        <dbReference type="EMBL" id="RPE27319.1"/>
    </source>
</evidence>
<organism evidence="2 3">
    <name type="scientific">Kitasatospora cineracea</name>
    <dbReference type="NCBI Taxonomy" id="88074"/>
    <lineage>
        <taxon>Bacteria</taxon>
        <taxon>Bacillati</taxon>
        <taxon>Actinomycetota</taxon>
        <taxon>Actinomycetes</taxon>
        <taxon>Kitasatosporales</taxon>
        <taxon>Streptomycetaceae</taxon>
        <taxon>Kitasatospora</taxon>
    </lineage>
</organism>
<keyword evidence="3" id="KW-1185">Reference proteome</keyword>
<accession>A0A3N4R7H7</accession>
<protein>
    <submittedName>
        <fullName evidence="2">Helix-turn-helix protein</fullName>
    </submittedName>
</protein>
<dbReference type="Pfam" id="PF12728">
    <property type="entry name" value="HTH_17"/>
    <property type="match status" value="1"/>
</dbReference>
<proteinExistence type="predicted"/>
<dbReference type="InterPro" id="IPR041657">
    <property type="entry name" value="HTH_17"/>
</dbReference>